<dbReference type="PROSITE" id="PS51658">
    <property type="entry name" value="BFN"/>
    <property type="match status" value="1"/>
</dbReference>
<evidence type="ECO:0000259" key="2">
    <source>
        <dbReference type="PROSITE" id="PS51658"/>
    </source>
</evidence>
<dbReference type="RefSeq" id="WP_115923106.1">
    <property type="nucleotide sequence ID" value="NZ_QTUA01000001.1"/>
</dbReference>
<proteinExistence type="predicted"/>
<organism evidence="3 4">
    <name type="scientific">Calidifontibacter indicus</name>
    <dbReference type="NCBI Taxonomy" id="419650"/>
    <lineage>
        <taxon>Bacteria</taxon>
        <taxon>Bacillati</taxon>
        <taxon>Actinomycetota</taxon>
        <taxon>Actinomycetes</taxon>
        <taxon>Micrococcales</taxon>
        <taxon>Dermacoccaceae</taxon>
        <taxon>Calidifontibacter</taxon>
    </lineage>
</organism>
<dbReference type="Pfam" id="PF02577">
    <property type="entry name" value="BFN_dom"/>
    <property type="match status" value="1"/>
</dbReference>
<comment type="caution">
    <text evidence="3">The sequence shown here is derived from an EMBL/GenBank/DDBJ whole genome shotgun (WGS) entry which is preliminary data.</text>
</comment>
<feature type="region of interest" description="Disordered" evidence="1">
    <location>
        <begin position="145"/>
        <end position="169"/>
    </location>
</feature>
<feature type="compositionally biased region" description="Acidic residues" evidence="1">
    <location>
        <begin position="147"/>
        <end position="158"/>
    </location>
</feature>
<accession>A0A3D9V2A5</accession>
<protein>
    <recommendedName>
        <fullName evidence="2">BFN domain-containing protein</fullName>
    </recommendedName>
</protein>
<feature type="compositionally biased region" description="Gly residues" evidence="1">
    <location>
        <begin position="159"/>
        <end position="169"/>
    </location>
</feature>
<feature type="domain" description="BFN" evidence="2">
    <location>
        <begin position="1"/>
        <end position="129"/>
    </location>
</feature>
<reference evidence="3 4" key="1">
    <citation type="submission" date="2018-08" db="EMBL/GenBank/DDBJ databases">
        <title>Sequencing the genomes of 1000 actinobacteria strains.</title>
        <authorList>
            <person name="Klenk H.-P."/>
        </authorList>
    </citation>
    <scope>NUCLEOTIDE SEQUENCE [LARGE SCALE GENOMIC DNA]</scope>
    <source>
        <strain evidence="3 4">DSM 22967</strain>
    </source>
</reference>
<gene>
    <name evidence="3" type="ORF">DFJ65_2279</name>
</gene>
<dbReference type="InterPro" id="IPR036104">
    <property type="entry name" value="BFN_sf"/>
</dbReference>
<dbReference type="Proteomes" id="UP000256253">
    <property type="component" value="Unassembled WGS sequence"/>
</dbReference>
<dbReference type="SUPFAM" id="SSF103256">
    <property type="entry name" value="Hypothetical protein TM0160"/>
    <property type="match status" value="1"/>
</dbReference>
<keyword evidence="4" id="KW-1185">Reference proteome</keyword>
<dbReference type="PANTHER" id="PTHR15160:SF1">
    <property type="entry name" value="VON HIPPEL-LINDAU DISEASE TUMOR SUPPRESSOR"/>
    <property type="match status" value="1"/>
</dbReference>
<evidence type="ECO:0000313" key="4">
    <source>
        <dbReference type="Proteomes" id="UP000256253"/>
    </source>
</evidence>
<dbReference type="EMBL" id="QTUA01000001">
    <property type="protein sequence ID" value="REF31231.1"/>
    <property type="molecule type" value="Genomic_DNA"/>
</dbReference>
<dbReference type="OrthoDB" id="9788698at2"/>
<sequence length="169" mass="18272">MRQVEVMGVRVEMPTNKPIVILREADGGRCVPIWIGAPEAAAIAHVMEGVEPPRPLTHDLLLTVMETLGGRLSHVDIVSMTEGVFYAELVLANGTRIDARSSDAIALALRSGCAVYVDDSILEEIGITMDVEEDEVERFREFLDNVSAEDFEDAEGGTEESGGTTGENP</sequence>
<dbReference type="AlphaFoldDB" id="A0A3D9V2A5"/>
<evidence type="ECO:0000256" key="1">
    <source>
        <dbReference type="SAM" id="MobiDB-lite"/>
    </source>
</evidence>
<dbReference type="Gene3D" id="3.10.690.10">
    <property type="entry name" value="Bifunctional nuclease domain"/>
    <property type="match status" value="1"/>
</dbReference>
<name>A0A3D9V2A5_9MICO</name>
<dbReference type="InterPro" id="IPR003729">
    <property type="entry name" value="Bi_nuclease_dom"/>
</dbReference>
<evidence type="ECO:0000313" key="3">
    <source>
        <dbReference type="EMBL" id="REF31231.1"/>
    </source>
</evidence>
<dbReference type="PANTHER" id="PTHR15160">
    <property type="entry name" value="VON HIPPEL-LINDAU PROTEIN"/>
    <property type="match status" value="1"/>
</dbReference>
<dbReference type="GO" id="GO:0004518">
    <property type="term" value="F:nuclease activity"/>
    <property type="evidence" value="ECO:0007669"/>
    <property type="project" value="InterPro"/>
</dbReference>